<keyword evidence="8" id="KW-1185">Reference proteome</keyword>
<feature type="transmembrane region" description="Helical" evidence="6">
    <location>
        <begin position="212"/>
        <end position="237"/>
    </location>
</feature>
<comment type="caution">
    <text evidence="7">The sequence shown here is derived from an EMBL/GenBank/DDBJ whole genome shotgun (WGS) entry which is preliminary data.</text>
</comment>
<keyword evidence="2" id="KW-1003">Cell membrane</keyword>
<dbReference type="PANTHER" id="PTHR30482:SF10">
    <property type="entry name" value="HIGH-AFFINITY BRANCHED-CHAIN AMINO ACID TRANSPORT PROTEIN BRAE"/>
    <property type="match status" value="1"/>
</dbReference>
<feature type="transmembrane region" description="Helical" evidence="6">
    <location>
        <begin position="56"/>
        <end position="76"/>
    </location>
</feature>
<evidence type="ECO:0000256" key="2">
    <source>
        <dbReference type="ARBA" id="ARBA00022475"/>
    </source>
</evidence>
<protein>
    <submittedName>
        <fullName evidence="7">Branched-chain amino acid transport system permease protein</fullName>
    </submittedName>
</protein>
<dbReference type="Proteomes" id="UP000542125">
    <property type="component" value="Unassembled WGS sequence"/>
</dbReference>
<evidence type="ECO:0000313" key="8">
    <source>
        <dbReference type="Proteomes" id="UP000542125"/>
    </source>
</evidence>
<dbReference type="RefSeq" id="WP_257022579.1">
    <property type="nucleotide sequence ID" value="NZ_JACBYR010000002.1"/>
</dbReference>
<dbReference type="EMBL" id="JACBYR010000002">
    <property type="protein sequence ID" value="NYE85010.1"/>
    <property type="molecule type" value="Genomic_DNA"/>
</dbReference>
<reference evidence="7 8" key="1">
    <citation type="submission" date="2020-07" db="EMBL/GenBank/DDBJ databases">
        <title>Genomic Encyclopedia of Type Strains, Phase IV (KMG-V): Genome sequencing to study the core and pangenomes of soil and plant-associated prokaryotes.</title>
        <authorList>
            <person name="Whitman W."/>
        </authorList>
    </citation>
    <scope>NUCLEOTIDE SEQUENCE [LARGE SCALE GENOMIC DNA]</scope>
    <source>
        <strain evidence="7 8">SAS40</strain>
    </source>
</reference>
<keyword evidence="4 6" id="KW-1133">Transmembrane helix</keyword>
<comment type="subcellular location">
    <subcellularLocation>
        <location evidence="1">Cell membrane</location>
        <topology evidence="1">Multi-pass membrane protein</topology>
    </subcellularLocation>
</comment>
<feature type="transmembrane region" description="Helical" evidence="6">
    <location>
        <begin position="249"/>
        <end position="271"/>
    </location>
</feature>
<proteinExistence type="predicted"/>
<feature type="transmembrane region" description="Helical" evidence="6">
    <location>
        <begin position="6"/>
        <end position="24"/>
    </location>
</feature>
<gene>
    <name evidence="7" type="ORF">FHW18_004317</name>
</gene>
<dbReference type="PANTHER" id="PTHR30482">
    <property type="entry name" value="HIGH-AFFINITY BRANCHED-CHAIN AMINO ACID TRANSPORT SYSTEM PERMEASE"/>
    <property type="match status" value="1"/>
</dbReference>
<name>A0A7Y9IXP0_9BURK</name>
<accession>A0A7Y9IXP0</accession>
<organism evidence="7 8">
    <name type="scientific">Pigmentiphaga litoralis</name>
    <dbReference type="NCBI Taxonomy" id="516702"/>
    <lineage>
        <taxon>Bacteria</taxon>
        <taxon>Pseudomonadati</taxon>
        <taxon>Pseudomonadota</taxon>
        <taxon>Betaproteobacteria</taxon>
        <taxon>Burkholderiales</taxon>
        <taxon>Alcaligenaceae</taxon>
        <taxon>Pigmentiphaga</taxon>
    </lineage>
</organism>
<dbReference type="GO" id="GO:0005886">
    <property type="term" value="C:plasma membrane"/>
    <property type="evidence" value="ECO:0007669"/>
    <property type="project" value="UniProtKB-SubCell"/>
</dbReference>
<evidence type="ECO:0000256" key="5">
    <source>
        <dbReference type="ARBA" id="ARBA00023136"/>
    </source>
</evidence>
<evidence type="ECO:0000256" key="3">
    <source>
        <dbReference type="ARBA" id="ARBA00022692"/>
    </source>
</evidence>
<dbReference type="InterPro" id="IPR001851">
    <property type="entry name" value="ABC_transp_permease"/>
</dbReference>
<evidence type="ECO:0000256" key="4">
    <source>
        <dbReference type="ARBA" id="ARBA00022989"/>
    </source>
</evidence>
<feature type="transmembrane region" description="Helical" evidence="6">
    <location>
        <begin position="173"/>
        <end position="192"/>
    </location>
</feature>
<sequence length="283" mass="29797">MEYEISLLTSMGIAVLFALSLNMITGFCGQISLGHAAFLGVGAYVSVLLTQAGVPFLVTLPASMLLAGLVGVVVGFASLRVRADFLAITTMGVGFLFVGIVRKQGWLGGEMGLSGFPESGLSRTGFMLLVLGLCVAVAALSVYVRASWMGRVFNGIAEDEDTMRVLGIDVPRYKLAAFAIGTALAGMAGALYSQHLHFIGPDSFGFVESITVLSMVVVGGIGSVAGVTVAAALLSILPEWFQFIGDYKLLVYGGLLFLMMRFSPGGMAALVRRMRNAMKKEPS</sequence>
<dbReference type="AlphaFoldDB" id="A0A7Y9IXP0"/>
<evidence type="ECO:0000256" key="1">
    <source>
        <dbReference type="ARBA" id="ARBA00004651"/>
    </source>
</evidence>
<keyword evidence="3 6" id="KW-0812">Transmembrane</keyword>
<dbReference type="InterPro" id="IPR043428">
    <property type="entry name" value="LivM-like"/>
</dbReference>
<dbReference type="Pfam" id="PF02653">
    <property type="entry name" value="BPD_transp_2"/>
    <property type="match status" value="1"/>
</dbReference>
<feature type="transmembrane region" description="Helical" evidence="6">
    <location>
        <begin position="121"/>
        <end position="144"/>
    </location>
</feature>
<evidence type="ECO:0000256" key="6">
    <source>
        <dbReference type="SAM" id="Phobius"/>
    </source>
</evidence>
<feature type="transmembrane region" description="Helical" evidence="6">
    <location>
        <begin position="83"/>
        <end position="101"/>
    </location>
</feature>
<dbReference type="GO" id="GO:0015658">
    <property type="term" value="F:branched-chain amino acid transmembrane transporter activity"/>
    <property type="evidence" value="ECO:0007669"/>
    <property type="project" value="InterPro"/>
</dbReference>
<keyword evidence="5 6" id="KW-0472">Membrane</keyword>
<evidence type="ECO:0000313" key="7">
    <source>
        <dbReference type="EMBL" id="NYE85010.1"/>
    </source>
</evidence>
<dbReference type="CDD" id="cd06581">
    <property type="entry name" value="TM_PBP1_LivM_like"/>
    <property type="match status" value="1"/>
</dbReference>